<keyword evidence="2" id="KW-1185">Reference proteome</keyword>
<dbReference type="Proteomes" id="UP000308600">
    <property type="component" value="Unassembled WGS sequence"/>
</dbReference>
<evidence type="ECO:0000313" key="2">
    <source>
        <dbReference type="Proteomes" id="UP000308600"/>
    </source>
</evidence>
<accession>A0ACD3ASZ9</accession>
<feature type="non-terminal residue" evidence="1">
    <location>
        <position position="95"/>
    </location>
</feature>
<reference evidence="1 2" key="1">
    <citation type="journal article" date="2019" name="Nat. Ecol. Evol.">
        <title>Megaphylogeny resolves global patterns of mushroom evolution.</title>
        <authorList>
            <person name="Varga T."/>
            <person name="Krizsan K."/>
            <person name="Foldi C."/>
            <person name="Dima B."/>
            <person name="Sanchez-Garcia M."/>
            <person name="Sanchez-Ramirez S."/>
            <person name="Szollosi G.J."/>
            <person name="Szarkandi J.G."/>
            <person name="Papp V."/>
            <person name="Albert L."/>
            <person name="Andreopoulos W."/>
            <person name="Angelini C."/>
            <person name="Antonin V."/>
            <person name="Barry K.W."/>
            <person name="Bougher N.L."/>
            <person name="Buchanan P."/>
            <person name="Buyck B."/>
            <person name="Bense V."/>
            <person name="Catcheside P."/>
            <person name="Chovatia M."/>
            <person name="Cooper J."/>
            <person name="Damon W."/>
            <person name="Desjardin D."/>
            <person name="Finy P."/>
            <person name="Geml J."/>
            <person name="Haridas S."/>
            <person name="Hughes K."/>
            <person name="Justo A."/>
            <person name="Karasinski D."/>
            <person name="Kautmanova I."/>
            <person name="Kiss B."/>
            <person name="Kocsube S."/>
            <person name="Kotiranta H."/>
            <person name="LaButti K.M."/>
            <person name="Lechner B.E."/>
            <person name="Liimatainen K."/>
            <person name="Lipzen A."/>
            <person name="Lukacs Z."/>
            <person name="Mihaltcheva S."/>
            <person name="Morgado L.N."/>
            <person name="Niskanen T."/>
            <person name="Noordeloos M.E."/>
            <person name="Ohm R.A."/>
            <person name="Ortiz-Santana B."/>
            <person name="Ovrebo C."/>
            <person name="Racz N."/>
            <person name="Riley R."/>
            <person name="Savchenko A."/>
            <person name="Shiryaev A."/>
            <person name="Soop K."/>
            <person name="Spirin V."/>
            <person name="Szebenyi C."/>
            <person name="Tomsovsky M."/>
            <person name="Tulloss R.E."/>
            <person name="Uehling J."/>
            <person name="Grigoriev I.V."/>
            <person name="Vagvolgyi C."/>
            <person name="Papp T."/>
            <person name="Martin F.M."/>
            <person name="Miettinen O."/>
            <person name="Hibbett D.S."/>
            <person name="Nagy L.G."/>
        </authorList>
    </citation>
    <scope>NUCLEOTIDE SEQUENCE [LARGE SCALE GENOMIC DNA]</scope>
    <source>
        <strain evidence="1 2">NL-1719</strain>
    </source>
</reference>
<dbReference type="EMBL" id="ML208343">
    <property type="protein sequence ID" value="TFK68833.1"/>
    <property type="molecule type" value="Genomic_DNA"/>
</dbReference>
<proteinExistence type="predicted"/>
<sequence>EIRKLQGKILELRTARNRTTPVARLPTELLTRVFALAKKTNPSGCWRLSLTVSWVCRDWRDKVLNYPWLWNYIDHPHPGLVQAFMERTGEARIAI</sequence>
<organism evidence="1 2">
    <name type="scientific">Pluteus cervinus</name>
    <dbReference type="NCBI Taxonomy" id="181527"/>
    <lineage>
        <taxon>Eukaryota</taxon>
        <taxon>Fungi</taxon>
        <taxon>Dikarya</taxon>
        <taxon>Basidiomycota</taxon>
        <taxon>Agaricomycotina</taxon>
        <taxon>Agaricomycetes</taxon>
        <taxon>Agaricomycetidae</taxon>
        <taxon>Agaricales</taxon>
        <taxon>Pluteineae</taxon>
        <taxon>Pluteaceae</taxon>
        <taxon>Pluteus</taxon>
    </lineage>
</organism>
<feature type="non-terminal residue" evidence="1">
    <location>
        <position position="1"/>
    </location>
</feature>
<protein>
    <submittedName>
        <fullName evidence="1">Uncharacterized protein</fullName>
    </submittedName>
</protein>
<name>A0ACD3ASZ9_9AGAR</name>
<gene>
    <name evidence="1" type="ORF">BDN72DRAFT_747856</name>
</gene>
<evidence type="ECO:0000313" key="1">
    <source>
        <dbReference type="EMBL" id="TFK68833.1"/>
    </source>
</evidence>